<sequence length="49" mass="5795">MQGPKPRSGYNTELCYYLGEKLSKVKAKQAEEEERKKQEKAKMQEDPKY</sequence>
<protein>
    <submittedName>
        <fullName evidence="2">Uncharacterized protein</fullName>
    </submittedName>
</protein>
<feature type="region of interest" description="Disordered" evidence="1">
    <location>
        <begin position="26"/>
        <end position="49"/>
    </location>
</feature>
<proteinExistence type="predicted"/>
<evidence type="ECO:0000313" key="2">
    <source>
        <dbReference type="EMBL" id="SCO90206.1"/>
    </source>
</evidence>
<feature type="compositionally biased region" description="Basic and acidic residues" evidence="1">
    <location>
        <begin position="28"/>
        <end position="49"/>
    </location>
</feature>
<dbReference type="Proteomes" id="UP000219369">
    <property type="component" value="Unassembled WGS sequence"/>
</dbReference>
<evidence type="ECO:0000256" key="1">
    <source>
        <dbReference type="SAM" id="MobiDB-lite"/>
    </source>
</evidence>
<reference evidence="3" key="1">
    <citation type="submission" date="2016-09" db="EMBL/GenBank/DDBJ databases">
        <authorList>
            <person name="Guldener U."/>
        </authorList>
    </citation>
    <scope>NUCLEOTIDE SEQUENCE [LARGE SCALE GENOMIC DNA]</scope>
    <source>
        <strain evidence="3">V64-1</strain>
    </source>
</reference>
<accession>A0A2H3U403</accession>
<dbReference type="EMBL" id="FMJY01000009">
    <property type="protein sequence ID" value="SCO90206.1"/>
    <property type="molecule type" value="Genomic_DNA"/>
</dbReference>
<organism evidence="2 3">
    <name type="scientific">Fusarium oxysporum</name>
    <name type="common">Fusarium vascular wilt</name>
    <dbReference type="NCBI Taxonomy" id="5507"/>
    <lineage>
        <taxon>Eukaryota</taxon>
        <taxon>Fungi</taxon>
        <taxon>Dikarya</taxon>
        <taxon>Ascomycota</taxon>
        <taxon>Pezizomycotina</taxon>
        <taxon>Sordariomycetes</taxon>
        <taxon>Hypocreomycetidae</taxon>
        <taxon>Hypocreales</taxon>
        <taxon>Nectriaceae</taxon>
        <taxon>Fusarium</taxon>
        <taxon>Fusarium oxysporum species complex</taxon>
    </lineage>
</organism>
<dbReference type="AlphaFoldDB" id="A0A2H3U403"/>
<name>A0A2H3U403_FUSOX</name>
<evidence type="ECO:0000313" key="3">
    <source>
        <dbReference type="Proteomes" id="UP000219369"/>
    </source>
</evidence>
<gene>
    <name evidence="2" type="ORF">FRV6_14334</name>
</gene>